<feature type="transmembrane region" description="Helical" evidence="6">
    <location>
        <begin position="192"/>
        <end position="214"/>
    </location>
</feature>
<dbReference type="InterPro" id="IPR013525">
    <property type="entry name" value="ABC2_TM"/>
</dbReference>
<protein>
    <submittedName>
        <fullName evidence="8">ABC transporter permease</fullName>
    </submittedName>
</protein>
<feature type="transmembrane region" description="Helical" evidence="6">
    <location>
        <begin position="357"/>
        <end position="379"/>
    </location>
</feature>
<dbReference type="InterPro" id="IPR051449">
    <property type="entry name" value="ABC-2_transporter_component"/>
</dbReference>
<dbReference type="OrthoDB" id="4867262at2"/>
<dbReference type="Pfam" id="PF12698">
    <property type="entry name" value="ABC2_membrane_3"/>
    <property type="match status" value="1"/>
</dbReference>
<dbReference type="GO" id="GO:0005886">
    <property type="term" value="C:plasma membrane"/>
    <property type="evidence" value="ECO:0007669"/>
    <property type="project" value="UniProtKB-SubCell"/>
</dbReference>
<feature type="transmembrane region" description="Helical" evidence="6">
    <location>
        <begin position="244"/>
        <end position="263"/>
    </location>
</feature>
<dbReference type="PANTHER" id="PTHR30294">
    <property type="entry name" value="MEMBRANE COMPONENT OF ABC TRANSPORTER YHHJ-RELATED"/>
    <property type="match status" value="1"/>
</dbReference>
<dbReference type="EMBL" id="SDWW01000053">
    <property type="protein sequence ID" value="RYV49783.1"/>
    <property type="molecule type" value="Genomic_DNA"/>
</dbReference>
<feature type="domain" description="ABC-2 type transporter transmembrane" evidence="7">
    <location>
        <begin position="22"/>
        <end position="376"/>
    </location>
</feature>
<evidence type="ECO:0000256" key="1">
    <source>
        <dbReference type="ARBA" id="ARBA00004651"/>
    </source>
</evidence>
<keyword evidence="5 6" id="KW-0472">Membrane</keyword>
<dbReference type="GO" id="GO:0140359">
    <property type="term" value="F:ABC-type transporter activity"/>
    <property type="evidence" value="ECO:0007669"/>
    <property type="project" value="InterPro"/>
</dbReference>
<feature type="transmembrane region" description="Helical" evidence="6">
    <location>
        <begin position="21"/>
        <end position="40"/>
    </location>
</feature>
<evidence type="ECO:0000256" key="6">
    <source>
        <dbReference type="SAM" id="Phobius"/>
    </source>
</evidence>
<dbReference type="RefSeq" id="WP_130103893.1">
    <property type="nucleotide sequence ID" value="NZ_SDWW01000053.1"/>
</dbReference>
<evidence type="ECO:0000256" key="2">
    <source>
        <dbReference type="ARBA" id="ARBA00022475"/>
    </source>
</evidence>
<name>A0A4Q5MXV3_9MICO</name>
<dbReference type="PANTHER" id="PTHR30294:SF38">
    <property type="entry name" value="TRANSPORT PERMEASE PROTEIN"/>
    <property type="match status" value="1"/>
</dbReference>
<accession>A0A4Q5MXV3</accession>
<dbReference type="AlphaFoldDB" id="A0A4Q5MXV3"/>
<evidence type="ECO:0000313" key="9">
    <source>
        <dbReference type="Proteomes" id="UP000293764"/>
    </source>
</evidence>
<feature type="transmembrane region" description="Helical" evidence="6">
    <location>
        <begin position="302"/>
        <end position="321"/>
    </location>
</feature>
<evidence type="ECO:0000313" key="8">
    <source>
        <dbReference type="EMBL" id="RYV49783.1"/>
    </source>
</evidence>
<proteinExistence type="predicted"/>
<comment type="caution">
    <text evidence="8">The sequence shown here is derived from an EMBL/GenBank/DDBJ whole genome shotgun (WGS) entry which is preliminary data.</text>
</comment>
<gene>
    <name evidence="8" type="ORF">EUA98_17020</name>
</gene>
<sequence>MRAARAIAAVELRRFLRDRSNIFFVFLFPLLLVLVIGTQFGGGGGNGRVAISGTDSALNNAITASLEDDDVTVTRAGAEAVRQQVARGRTDVGLFISPAAATAYDAGDPVDLEVVPGTQQGTQATLQRVRTAVAGLSVERGQVAALVGAGIGDTQARAALADAAAASTPPELTVVDVDSITQEFAGLGQFDLGAAAELLLFVFLTSLAGATTLIQTRRLGVMSRTLGSPVSTGQALAGHAFGRFTIALFQGAYIMLATAILFRVSWGNIWLSLLVLATFSAVAAGAAMLIGSLLDNDGAASGIGIGLGLVLGALGGCMLPLELFPDTLRTIAHVTPHAWAYDAFAQIQRHDGTLVDILPALGVLVAMAAVLLALGTWSLRRSMSRAL</sequence>
<keyword evidence="4 6" id="KW-1133">Transmembrane helix</keyword>
<keyword evidence="2" id="KW-1003">Cell membrane</keyword>
<evidence type="ECO:0000259" key="7">
    <source>
        <dbReference type="Pfam" id="PF12698"/>
    </source>
</evidence>
<evidence type="ECO:0000256" key="3">
    <source>
        <dbReference type="ARBA" id="ARBA00022692"/>
    </source>
</evidence>
<evidence type="ECO:0000256" key="5">
    <source>
        <dbReference type="ARBA" id="ARBA00023136"/>
    </source>
</evidence>
<comment type="subcellular location">
    <subcellularLocation>
        <location evidence="1">Cell membrane</location>
        <topology evidence="1">Multi-pass membrane protein</topology>
    </subcellularLocation>
</comment>
<organism evidence="8 9">
    <name type="scientific">Pengzhenrongella frigida</name>
    <dbReference type="NCBI Taxonomy" id="1259133"/>
    <lineage>
        <taxon>Bacteria</taxon>
        <taxon>Bacillati</taxon>
        <taxon>Actinomycetota</taxon>
        <taxon>Actinomycetes</taxon>
        <taxon>Micrococcales</taxon>
        <taxon>Pengzhenrongella</taxon>
    </lineage>
</organism>
<evidence type="ECO:0000256" key="4">
    <source>
        <dbReference type="ARBA" id="ARBA00022989"/>
    </source>
</evidence>
<keyword evidence="3 6" id="KW-0812">Transmembrane</keyword>
<keyword evidence="9" id="KW-1185">Reference proteome</keyword>
<reference evidence="8 9" key="1">
    <citation type="submission" date="2019-01" db="EMBL/GenBank/DDBJ databases">
        <title>Novel species of Cellulomonas.</title>
        <authorList>
            <person name="Liu Q."/>
            <person name="Xin Y.-H."/>
        </authorList>
    </citation>
    <scope>NUCLEOTIDE SEQUENCE [LARGE SCALE GENOMIC DNA]</scope>
    <source>
        <strain evidence="8 9">HLT2-17</strain>
    </source>
</reference>
<dbReference type="Proteomes" id="UP000293764">
    <property type="component" value="Unassembled WGS sequence"/>
</dbReference>
<feature type="transmembrane region" description="Helical" evidence="6">
    <location>
        <begin position="269"/>
        <end position="290"/>
    </location>
</feature>